<evidence type="ECO:0000313" key="3">
    <source>
        <dbReference type="WBParaSite" id="maker-uti_cns_0004923-snap-gene-0.16-mRNA-1"/>
    </source>
</evidence>
<dbReference type="WBParaSite" id="maker-uti_cns_0004923-snap-gene-0.16-mRNA-1">
    <property type="protein sequence ID" value="maker-uti_cns_0004923-snap-gene-0.16-mRNA-1"/>
    <property type="gene ID" value="maker-uti_cns_0004923-snap-gene-0.16"/>
</dbReference>
<feature type="chain" id="PRO_5009319991" evidence="1">
    <location>
        <begin position="23"/>
        <end position="64"/>
    </location>
</feature>
<organism evidence="2 3">
    <name type="scientific">Macrostomum lignano</name>
    <dbReference type="NCBI Taxonomy" id="282301"/>
    <lineage>
        <taxon>Eukaryota</taxon>
        <taxon>Metazoa</taxon>
        <taxon>Spiralia</taxon>
        <taxon>Lophotrochozoa</taxon>
        <taxon>Platyhelminthes</taxon>
        <taxon>Rhabditophora</taxon>
        <taxon>Macrostomorpha</taxon>
        <taxon>Macrostomida</taxon>
        <taxon>Macrostomidae</taxon>
        <taxon>Macrostomum</taxon>
    </lineage>
</organism>
<name>A0A1I8H8D9_9PLAT</name>
<dbReference type="Proteomes" id="UP000095280">
    <property type="component" value="Unplaced"/>
</dbReference>
<reference evidence="3" key="1">
    <citation type="submission" date="2016-11" db="UniProtKB">
        <authorList>
            <consortium name="WormBaseParasite"/>
        </authorList>
    </citation>
    <scope>IDENTIFICATION</scope>
</reference>
<keyword evidence="2" id="KW-1185">Reference proteome</keyword>
<proteinExistence type="predicted"/>
<sequence>MVELLRAIAVVLWNCSIPGTQSASVETQRQPQQAAHSSATCSALAAFKNCPEASGSISRSKAIR</sequence>
<evidence type="ECO:0000313" key="2">
    <source>
        <dbReference type="Proteomes" id="UP000095280"/>
    </source>
</evidence>
<dbReference type="AlphaFoldDB" id="A0A1I8H8D9"/>
<feature type="signal peptide" evidence="1">
    <location>
        <begin position="1"/>
        <end position="22"/>
    </location>
</feature>
<keyword evidence="1" id="KW-0732">Signal</keyword>
<evidence type="ECO:0000256" key="1">
    <source>
        <dbReference type="SAM" id="SignalP"/>
    </source>
</evidence>
<protein>
    <submittedName>
        <fullName evidence="3">Secreted protein</fullName>
    </submittedName>
</protein>
<accession>A0A1I8H8D9</accession>